<evidence type="ECO:0000313" key="1">
    <source>
        <dbReference type="EMBL" id="MBK4734302.1"/>
    </source>
</evidence>
<comment type="caution">
    <text evidence="1">The sequence shown here is derived from an EMBL/GenBank/DDBJ whole genome shotgun (WGS) entry which is preliminary data.</text>
</comment>
<sequence>MNISTLSSEELRSRLRHSGLRFRTGMLTACVHSPLENVAAGIELLYADYPLAGEDFADFHVEIAPPRNLRRWLRPQVDFRVDGASPFKPLPADQAFPMFEWGLNWCVSSQIQDVLIIHAAVIERHGHAAVMPAPPGSGKSTLCAALIQNGWRLLSDELALVRRSDGALLPLPRPVSLKNASIDIMRSKAPQAVFTPAVRDTLKGTVAHMKPPTDSVARSLEPARPGWVIFPKYESGAATSLTPLPRGGAALRLADNAFNYSALGAAGFEALANLVGASRCYEFRYSDMNEAIAAFADLRPDEQPL</sequence>
<gene>
    <name evidence="1" type="ORF">JJB74_06770</name>
</gene>
<dbReference type="AlphaFoldDB" id="A0A934SRM1"/>
<dbReference type="InterPro" id="IPR027600">
    <property type="entry name" value="HprK-rel_A"/>
</dbReference>
<evidence type="ECO:0000313" key="2">
    <source>
        <dbReference type="Proteomes" id="UP000622890"/>
    </source>
</evidence>
<dbReference type="Proteomes" id="UP000622890">
    <property type="component" value="Unassembled WGS sequence"/>
</dbReference>
<organism evidence="1 2">
    <name type="scientific">Noviherbaspirillum pedocola</name>
    <dbReference type="NCBI Taxonomy" id="2801341"/>
    <lineage>
        <taxon>Bacteria</taxon>
        <taxon>Pseudomonadati</taxon>
        <taxon>Pseudomonadota</taxon>
        <taxon>Betaproteobacteria</taxon>
        <taxon>Burkholderiales</taxon>
        <taxon>Oxalobacteraceae</taxon>
        <taxon>Noviherbaspirillum</taxon>
    </lineage>
</organism>
<protein>
    <submittedName>
        <fullName evidence="1">HprK-related kinase A</fullName>
    </submittedName>
</protein>
<reference evidence="1" key="1">
    <citation type="submission" date="2021-01" db="EMBL/GenBank/DDBJ databases">
        <title>Genome sequence of strain Noviherbaspirillum sp. DKR-6.</title>
        <authorList>
            <person name="Chaudhary D.K."/>
        </authorList>
    </citation>
    <scope>NUCLEOTIDE SEQUENCE</scope>
    <source>
        <strain evidence="1">DKR-6</strain>
    </source>
</reference>
<dbReference type="EMBL" id="JAEPBG010000002">
    <property type="protein sequence ID" value="MBK4734302.1"/>
    <property type="molecule type" value="Genomic_DNA"/>
</dbReference>
<dbReference type="RefSeq" id="WP_200591057.1">
    <property type="nucleotide sequence ID" value="NZ_JAEPBG010000002.1"/>
</dbReference>
<keyword evidence="1" id="KW-0418">Kinase</keyword>
<dbReference type="Gene3D" id="3.40.50.300">
    <property type="entry name" value="P-loop containing nucleotide triphosphate hydrolases"/>
    <property type="match status" value="1"/>
</dbReference>
<proteinExistence type="predicted"/>
<dbReference type="SUPFAM" id="SSF53795">
    <property type="entry name" value="PEP carboxykinase-like"/>
    <property type="match status" value="1"/>
</dbReference>
<accession>A0A934SRM1</accession>
<dbReference type="NCBIfam" id="TIGR04352">
    <property type="entry name" value="HprK_rel_A"/>
    <property type="match status" value="1"/>
</dbReference>
<dbReference type="InterPro" id="IPR027417">
    <property type="entry name" value="P-loop_NTPase"/>
</dbReference>
<keyword evidence="2" id="KW-1185">Reference proteome</keyword>
<keyword evidence="1" id="KW-0808">Transferase</keyword>
<dbReference type="GO" id="GO:0016301">
    <property type="term" value="F:kinase activity"/>
    <property type="evidence" value="ECO:0007669"/>
    <property type="project" value="UniProtKB-KW"/>
</dbReference>
<name>A0A934SRM1_9BURK</name>